<protein>
    <recommendedName>
        <fullName evidence="3">DUF4157 domain-containing protein</fullName>
    </recommendedName>
</protein>
<evidence type="ECO:0000313" key="1">
    <source>
        <dbReference type="EMBL" id="WAS89735.1"/>
    </source>
</evidence>
<sequence>MRSARLSRLVSLGPAAVRWAEAHEAEILRTGLPLDAKMQAVARAVGVRQPERVRLAVVARIPLPEDPDLRQAALSLGMLGPETIGLTLGHGIYVRKRPVSTRLLSHECRHVYQYEQAGSIAAFLADYLQQIATVGYLHAPLEVDARAHEIERL</sequence>
<evidence type="ECO:0000313" key="2">
    <source>
        <dbReference type="Proteomes" id="UP001164459"/>
    </source>
</evidence>
<dbReference type="Proteomes" id="UP001164459">
    <property type="component" value="Chromosome"/>
</dbReference>
<organism evidence="1 2">
    <name type="scientific">Nannocystis punicea</name>
    <dbReference type="NCBI Taxonomy" id="2995304"/>
    <lineage>
        <taxon>Bacteria</taxon>
        <taxon>Pseudomonadati</taxon>
        <taxon>Myxococcota</taxon>
        <taxon>Polyangia</taxon>
        <taxon>Nannocystales</taxon>
        <taxon>Nannocystaceae</taxon>
        <taxon>Nannocystis</taxon>
    </lineage>
</organism>
<accession>A0ABY7GS18</accession>
<gene>
    <name evidence="1" type="ORF">O0S08_26380</name>
</gene>
<evidence type="ECO:0008006" key="3">
    <source>
        <dbReference type="Google" id="ProtNLM"/>
    </source>
</evidence>
<reference evidence="1" key="1">
    <citation type="submission" date="2022-11" db="EMBL/GenBank/DDBJ databases">
        <title>Minimal conservation of predation-associated metabolite biosynthetic gene clusters underscores biosynthetic potential of Myxococcota including descriptions for ten novel species: Archangium lansinium sp. nov., Myxococcus landrumus sp. nov., Nannocystis bai.</title>
        <authorList>
            <person name="Ahearne A."/>
            <person name="Stevens C."/>
            <person name="Dowd S."/>
        </authorList>
    </citation>
    <scope>NUCLEOTIDE SEQUENCE</scope>
    <source>
        <strain evidence="1">Fl3</strain>
    </source>
</reference>
<dbReference type="EMBL" id="CP114040">
    <property type="protein sequence ID" value="WAS89735.1"/>
    <property type="molecule type" value="Genomic_DNA"/>
</dbReference>
<proteinExistence type="predicted"/>
<keyword evidence="2" id="KW-1185">Reference proteome</keyword>
<dbReference type="RefSeq" id="WP_269032045.1">
    <property type="nucleotide sequence ID" value="NZ_CP114040.1"/>
</dbReference>
<name>A0ABY7GS18_9BACT</name>